<dbReference type="PANTHER" id="PTHR34126">
    <property type="entry name" value="PEROXISOME BIOGENESIS PROTEIN 22"/>
    <property type="match status" value="1"/>
</dbReference>
<dbReference type="InterPro" id="IPR037485">
    <property type="entry name" value="PEX22"/>
</dbReference>
<protein>
    <recommendedName>
        <fullName evidence="4">Peroxisome biogenesis protein 22</fullName>
    </recommendedName>
</protein>
<dbReference type="EMBL" id="JABFUD020000009">
    <property type="protein sequence ID" value="KAI5075205.1"/>
    <property type="molecule type" value="Genomic_DNA"/>
</dbReference>
<dbReference type="AlphaFoldDB" id="A0A9D4ZJI2"/>
<sequence>MGEESLKEEILQLFRGLGTSLLSRVSHFTAALSDLMHSKSIGALAGFAIALVCTWKYMKAAESRRKRLEKREEAQEGATTSSSSGTSTSISLHQTQPAQRGAKNVATEVPVELTTAQIVKRQLNGGRKMTCQLLGVIFQETSPEELQKHAVVRPEVVDILLELAQACDLYLMARLLDDESEANALAALEAVGLFSVGGLNRNKVLFCSTEAGRSSFVRQLEPDWHVDTSLETVSQLARFIRHELHISPVGTNRAAPNVLNAESLESYFGKLHN</sequence>
<gene>
    <name evidence="2" type="ORF">GOP47_0009281</name>
</gene>
<evidence type="ECO:0000313" key="2">
    <source>
        <dbReference type="EMBL" id="KAI5075205.1"/>
    </source>
</evidence>
<dbReference type="PANTHER" id="PTHR34126:SF1">
    <property type="entry name" value="PEROXISOME BIOGENESIS PROTEIN 22"/>
    <property type="match status" value="1"/>
</dbReference>
<comment type="caution">
    <text evidence="2">The sequence shown here is derived from an EMBL/GenBank/DDBJ whole genome shotgun (WGS) entry which is preliminary data.</text>
</comment>
<dbReference type="Proteomes" id="UP000886520">
    <property type="component" value="Chromosome 9"/>
</dbReference>
<reference evidence="2" key="1">
    <citation type="submission" date="2021-01" db="EMBL/GenBank/DDBJ databases">
        <title>Adiantum capillus-veneris genome.</title>
        <authorList>
            <person name="Fang Y."/>
            <person name="Liao Q."/>
        </authorList>
    </citation>
    <scope>NUCLEOTIDE SEQUENCE</scope>
    <source>
        <strain evidence="2">H3</strain>
        <tissue evidence="2">Leaf</tissue>
    </source>
</reference>
<evidence type="ECO:0000313" key="3">
    <source>
        <dbReference type="Proteomes" id="UP000886520"/>
    </source>
</evidence>
<feature type="region of interest" description="Disordered" evidence="1">
    <location>
        <begin position="68"/>
        <end position="103"/>
    </location>
</feature>
<organism evidence="2 3">
    <name type="scientific">Adiantum capillus-veneris</name>
    <name type="common">Maidenhair fern</name>
    <dbReference type="NCBI Taxonomy" id="13818"/>
    <lineage>
        <taxon>Eukaryota</taxon>
        <taxon>Viridiplantae</taxon>
        <taxon>Streptophyta</taxon>
        <taxon>Embryophyta</taxon>
        <taxon>Tracheophyta</taxon>
        <taxon>Polypodiopsida</taxon>
        <taxon>Polypodiidae</taxon>
        <taxon>Polypodiales</taxon>
        <taxon>Pteridineae</taxon>
        <taxon>Pteridaceae</taxon>
        <taxon>Vittarioideae</taxon>
        <taxon>Adiantum</taxon>
    </lineage>
</organism>
<feature type="compositionally biased region" description="Low complexity" evidence="1">
    <location>
        <begin position="79"/>
        <end position="91"/>
    </location>
</feature>
<dbReference type="Pfam" id="PF22978">
    <property type="entry name" value="HAD_Pex22"/>
    <property type="match status" value="1"/>
</dbReference>
<name>A0A9D4ZJI2_ADICA</name>
<dbReference type="GO" id="GO:0007031">
    <property type="term" value="P:peroxisome organization"/>
    <property type="evidence" value="ECO:0007669"/>
    <property type="project" value="InterPro"/>
</dbReference>
<accession>A0A9D4ZJI2</accession>
<evidence type="ECO:0008006" key="4">
    <source>
        <dbReference type="Google" id="ProtNLM"/>
    </source>
</evidence>
<proteinExistence type="predicted"/>
<dbReference type="OrthoDB" id="77656at2759"/>
<evidence type="ECO:0000256" key="1">
    <source>
        <dbReference type="SAM" id="MobiDB-lite"/>
    </source>
</evidence>
<keyword evidence="3" id="KW-1185">Reference proteome</keyword>